<dbReference type="Pfam" id="PF04909">
    <property type="entry name" value="Amidohydro_2"/>
    <property type="match status" value="1"/>
</dbReference>
<dbReference type="Gene3D" id="3.20.20.140">
    <property type="entry name" value="Metal-dependent hydrolases"/>
    <property type="match status" value="1"/>
</dbReference>
<keyword evidence="1" id="KW-0456">Lyase</keyword>
<dbReference type="RefSeq" id="WP_150958300.1">
    <property type="nucleotide sequence ID" value="NZ_VZRB01000056.1"/>
</dbReference>
<evidence type="ECO:0000256" key="1">
    <source>
        <dbReference type="ARBA" id="ARBA00023239"/>
    </source>
</evidence>
<comment type="caution">
    <text evidence="3">The sequence shown here is derived from an EMBL/GenBank/DDBJ whole genome shotgun (WGS) entry which is preliminary data.</text>
</comment>
<organism evidence="3 4">
    <name type="scientific">Streptomyces luteolifulvus</name>
    <dbReference type="NCBI Taxonomy" id="2615112"/>
    <lineage>
        <taxon>Bacteria</taxon>
        <taxon>Bacillati</taxon>
        <taxon>Actinomycetota</taxon>
        <taxon>Actinomycetes</taxon>
        <taxon>Kitasatosporales</taxon>
        <taxon>Streptomycetaceae</taxon>
        <taxon>Streptomyces</taxon>
    </lineage>
</organism>
<dbReference type="EMBL" id="VZRB01000056">
    <property type="protein sequence ID" value="KAB1139648.1"/>
    <property type="molecule type" value="Genomic_DNA"/>
</dbReference>
<proteinExistence type="predicted"/>
<sequence length="280" mass="30874">MRRIDLHCYPGTPEWVASQGPFAEALAKYWKKPWVGREEQAVVEDLKAAGLQALLVAFDIEFLTGAPPMSNTAVAEMRDRHPDVFLGAWGAVDPLKGDAAIEEAERAAKSDGVLGFHFHPIMGHFQVDDQKWYPLFDCISGLGLPVMIDVGTTGMGAGLPGGLGSAISHAHPMAVDRLAAQFPDLTIIASHPGFPWVDEMTAVALHKGNVYWELSGWAPKYFPPSLKVDIRARLQDKIMFGTDHPSIPFDRLLREWDELGYSEAVLHKVFHENAERVLGL</sequence>
<feature type="domain" description="Amidohydrolase-related" evidence="2">
    <location>
        <begin position="49"/>
        <end position="280"/>
    </location>
</feature>
<keyword evidence="4" id="KW-1185">Reference proteome</keyword>
<dbReference type="AlphaFoldDB" id="A0A6H9UPH4"/>
<dbReference type="InterPro" id="IPR032466">
    <property type="entry name" value="Metal_Hydrolase"/>
</dbReference>
<dbReference type="GO" id="GO:0016787">
    <property type="term" value="F:hydrolase activity"/>
    <property type="evidence" value="ECO:0007669"/>
    <property type="project" value="UniProtKB-KW"/>
</dbReference>
<accession>A0A6H9UPH4</accession>
<keyword evidence="3" id="KW-0378">Hydrolase</keyword>
<dbReference type="InterPro" id="IPR006680">
    <property type="entry name" value="Amidohydro-rel"/>
</dbReference>
<dbReference type="SUPFAM" id="SSF51556">
    <property type="entry name" value="Metallo-dependent hydrolases"/>
    <property type="match status" value="1"/>
</dbReference>
<evidence type="ECO:0000313" key="4">
    <source>
        <dbReference type="Proteomes" id="UP000442707"/>
    </source>
</evidence>
<protein>
    <submittedName>
        <fullName evidence="3">Amidohydrolase</fullName>
    </submittedName>
</protein>
<dbReference type="GO" id="GO:0016831">
    <property type="term" value="F:carboxy-lyase activity"/>
    <property type="evidence" value="ECO:0007669"/>
    <property type="project" value="InterPro"/>
</dbReference>
<dbReference type="PANTHER" id="PTHR21240">
    <property type="entry name" value="2-AMINO-3-CARBOXYLMUCONATE-6-SEMIALDEHYDE DECARBOXYLASE"/>
    <property type="match status" value="1"/>
</dbReference>
<dbReference type="InterPro" id="IPR032465">
    <property type="entry name" value="ACMSD"/>
</dbReference>
<name>A0A6H9UPH4_9ACTN</name>
<dbReference type="Proteomes" id="UP000442707">
    <property type="component" value="Unassembled WGS sequence"/>
</dbReference>
<reference evidence="3 4" key="1">
    <citation type="submission" date="2019-09" db="EMBL/GenBank/DDBJ databases">
        <title>Screening of Novel Bioactive Compounds from Soil-Associated.</title>
        <authorList>
            <person name="Zhao S."/>
        </authorList>
    </citation>
    <scope>NUCLEOTIDE SEQUENCE [LARGE SCALE GENOMIC DNA]</scope>
    <source>
        <strain evidence="3 4">HIT-DPA4</strain>
    </source>
</reference>
<dbReference type="PANTHER" id="PTHR21240:SF19">
    <property type="entry name" value="CATALYTIC_ HYDROLASE"/>
    <property type="match status" value="1"/>
</dbReference>
<evidence type="ECO:0000259" key="2">
    <source>
        <dbReference type="Pfam" id="PF04909"/>
    </source>
</evidence>
<evidence type="ECO:0000313" key="3">
    <source>
        <dbReference type="EMBL" id="KAB1139648.1"/>
    </source>
</evidence>
<gene>
    <name evidence="3" type="ORF">F7R91_39135</name>
</gene>